<dbReference type="PANTHER" id="PTHR11695:SF294">
    <property type="entry name" value="RETICULON-4-INTERACTING PROTEIN 1, MITOCHONDRIAL"/>
    <property type="match status" value="1"/>
</dbReference>
<proteinExistence type="predicted"/>
<dbReference type="InterPro" id="IPR011032">
    <property type="entry name" value="GroES-like_sf"/>
</dbReference>
<gene>
    <name evidence="2" type="ORF">Atai01_12930</name>
</gene>
<evidence type="ECO:0000259" key="1">
    <source>
        <dbReference type="SMART" id="SM00829"/>
    </source>
</evidence>
<evidence type="ECO:0000313" key="3">
    <source>
        <dbReference type="Proteomes" id="UP001165136"/>
    </source>
</evidence>
<dbReference type="PANTHER" id="PTHR11695">
    <property type="entry name" value="ALCOHOL DEHYDROGENASE RELATED"/>
    <property type="match status" value="1"/>
</dbReference>
<dbReference type="Pfam" id="PF08240">
    <property type="entry name" value="ADH_N"/>
    <property type="match status" value="1"/>
</dbReference>
<dbReference type="SUPFAM" id="SSF50129">
    <property type="entry name" value="GroES-like"/>
    <property type="match status" value="1"/>
</dbReference>
<evidence type="ECO:0000313" key="2">
    <source>
        <dbReference type="EMBL" id="GLY64674.1"/>
    </source>
</evidence>
<organism evidence="2 3">
    <name type="scientific">Amycolatopsis taiwanensis</name>
    <dbReference type="NCBI Taxonomy" id="342230"/>
    <lineage>
        <taxon>Bacteria</taxon>
        <taxon>Bacillati</taxon>
        <taxon>Actinomycetota</taxon>
        <taxon>Actinomycetes</taxon>
        <taxon>Pseudonocardiales</taxon>
        <taxon>Pseudonocardiaceae</taxon>
        <taxon>Amycolatopsis</taxon>
    </lineage>
</organism>
<comment type="caution">
    <text evidence="2">The sequence shown here is derived from an EMBL/GenBank/DDBJ whole genome shotgun (WGS) entry which is preliminary data.</text>
</comment>
<dbReference type="EMBL" id="BSTI01000002">
    <property type="protein sequence ID" value="GLY64674.1"/>
    <property type="molecule type" value="Genomic_DNA"/>
</dbReference>
<dbReference type="InterPro" id="IPR020843">
    <property type="entry name" value="ER"/>
</dbReference>
<dbReference type="Gene3D" id="3.90.180.10">
    <property type="entry name" value="Medium-chain alcohol dehydrogenases, catalytic domain"/>
    <property type="match status" value="1"/>
</dbReference>
<dbReference type="CDD" id="cd05289">
    <property type="entry name" value="MDR_like_2"/>
    <property type="match status" value="1"/>
</dbReference>
<name>A0A9W6VFB1_9PSEU</name>
<dbReference type="InterPro" id="IPR036291">
    <property type="entry name" value="NAD(P)-bd_dom_sf"/>
</dbReference>
<dbReference type="SMART" id="SM00829">
    <property type="entry name" value="PKS_ER"/>
    <property type="match status" value="1"/>
</dbReference>
<keyword evidence="3" id="KW-1185">Reference proteome</keyword>
<dbReference type="Gene3D" id="3.40.50.720">
    <property type="entry name" value="NAD(P)-binding Rossmann-like Domain"/>
    <property type="match status" value="1"/>
</dbReference>
<dbReference type="InterPro" id="IPR050700">
    <property type="entry name" value="YIM1/Zinc_Alcohol_DH_Fams"/>
</dbReference>
<dbReference type="GO" id="GO:0016491">
    <property type="term" value="F:oxidoreductase activity"/>
    <property type="evidence" value="ECO:0007669"/>
    <property type="project" value="InterPro"/>
</dbReference>
<reference evidence="2" key="1">
    <citation type="submission" date="2023-03" db="EMBL/GenBank/DDBJ databases">
        <title>Amycolatopsis taiwanensis NBRC 103393.</title>
        <authorList>
            <person name="Ichikawa N."/>
            <person name="Sato H."/>
            <person name="Tonouchi N."/>
        </authorList>
    </citation>
    <scope>NUCLEOTIDE SEQUENCE</scope>
    <source>
        <strain evidence="2">NBRC 103393</strain>
    </source>
</reference>
<feature type="domain" description="Enoyl reductase (ER)" evidence="1">
    <location>
        <begin position="53"/>
        <end position="344"/>
    </location>
</feature>
<dbReference type="AlphaFoldDB" id="A0A9W6VFB1"/>
<dbReference type="Pfam" id="PF13602">
    <property type="entry name" value="ADH_zinc_N_2"/>
    <property type="match status" value="1"/>
</dbReference>
<dbReference type="SUPFAM" id="SSF51735">
    <property type="entry name" value="NAD(P)-binding Rossmann-fold domains"/>
    <property type="match status" value="1"/>
</dbReference>
<protein>
    <submittedName>
        <fullName evidence="2">NADPH:quinone reductase</fullName>
    </submittedName>
</protein>
<dbReference type="Proteomes" id="UP001165136">
    <property type="component" value="Unassembled WGS sequence"/>
</dbReference>
<dbReference type="InterPro" id="IPR013154">
    <property type="entry name" value="ADH-like_N"/>
</dbReference>
<accession>A0A9W6VFB1</accession>
<sequence>MEVGPRARSLRWQLCIIYRIDPWFCHSNEPYRGSFGPYGHGMNMKATRIHSPGGPEGLVYEDAPQPYVGVGDVVVKVHAASFTPGELDWPVTWVDRAGRDRTPAIPAHEVSGVVTEIGYGTTGLQVGDRVYGLTDRHRDGAAAEYLAVEARDLAVLPDTVTHADAAALAMPGLTAWQALFTHGRLTAKQTVLIHGAAGGVGTVAAQLARDAGAHVIGTGHGQHHDVATEAGVHEFIALDQHGFEDAVGQADLVFDTIGGHVLARSAAVVKPGGTLVSISAPPPAPADGRAVYFIVESDRTQLAELAEHVRAGRLRPFIGATFPLSATREAFLAKRDGIAGKVVLENA</sequence>